<dbReference type="RefSeq" id="WP_090365213.1">
    <property type="nucleotide sequence ID" value="NZ_FNEM01000007.1"/>
</dbReference>
<dbReference type="Proteomes" id="UP000199527">
    <property type="component" value="Unassembled WGS sequence"/>
</dbReference>
<keyword evidence="3" id="KW-1003">Cell membrane</keyword>
<evidence type="ECO:0000256" key="6">
    <source>
        <dbReference type="ARBA" id="ARBA00023136"/>
    </source>
</evidence>
<evidence type="ECO:0000256" key="7">
    <source>
        <dbReference type="SAM" id="Phobius"/>
    </source>
</evidence>
<accession>A0A1G8T832</accession>
<keyword evidence="4 7" id="KW-0812">Transmembrane</keyword>
<evidence type="ECO:0000256" key="3">
    <source>
        <dbReference type="ARBA" id="ARBA00022475"/>
    </source>
</evidence>
<comment type="subcellular location">
    <subcellularLocation>
        <location evidence="1">Cell membrane</location>
        <topology evidence="1">Multi-pass membrane protein</topology>
    </subcellularLocation>
</comment>
<protein>
    <submittedName>
        <fullName evidence="8">Cobalt/nickel transport system permease protein</fullName>
    </submittedName>
</protein>
<dbReference type="AlphaFoldDB" id="A0A1G8T832"/>
<keyword evidence="6 7" id="KW-0472">Membrane</keyword>
<dbReference type="InterPro" id="IPR051611">
    <property type="entry name" value="ECF_transporter_component"/>
</dbReference>
<feature type="transmembrane region" description="Helical" evidence="7">
    <location>
        <begin position="69"/>
        <end position="87"/>
    </location>
</feature>
<proteinExistence type="inferred from homology"/>
<keyword evidence="5 7" id="KW-1133">Transmembrane helix</keyword>
<evidence type="ECO:0000256" key="5">
    <source>
        <dbReference type="ARBA" id="ARBA00022989"/>
    </source>
</evidence>
<sequence>MSLLPASGTSSWPAWAAARDPRLPTLCALMAAVTAVSLSQLSALLLQLALMLVLAAVLGTCWRTLGRRLLALEGLMIMLLLTLPFTVPGDPLWQWHSLTLSLQGLERAAVVALRANIVVIAMVVLLGALAPEQLGHALGRLRLPDKLVHLFLFTARYLVVLQEEYRRLRTAMRARGFVARSNRHSWRSLGWLVGMLLVRSMERSQRVTQAMKCRGFKGRFYLLNPQSWCPAETGLLLSFGGLMSLPLLLEYLL</sequence>
<dbReference type="PANTHER" id="PTHR34857">
    <property type="entry name" value="SLL0384 PROTEIN"/>
    <property type="match status" value="1"/>
</dbReference>
<dbReference type="GO" id="GO:0006824">
    <property type="term" value="P:cobalt ion transport"/>
    <property type="evidence" value="ECO:0007669"/>
    <property type="project" value="InterPro"/>
</dbReference>
<evidence type="ECO:0000256" key="4">
    <source>
        <dbReference type="ARBA" id="ARBA00022692"/>
    </source>
</evidence>
<feature type="transmembrane region" description="Helical" evidence="7">
    <location>
        <begin position="40"/>
        <end position="62"/>
    </location>
</feature>
<evidence type="ECO:0000313" key="8">
    <source>
        <dbReference type="EMBL" id="SDJ37702.1"/>
    </source>
</evidence>
<dbReference type="NCBIfam" id="TIGR02454">
    <property type="entry name" value="ECF_T_CbiQ"/>
    <property type="match status" value="1"/>
</dbReference>
<gene>
    <name evidence="8" type="ORF">SAMN04488540_107138</name>
</gene>
<dbReference type="CDD" id="cd16914">
    <property type="entry name" value="EcfT"/>
    <property type="match status" value="1"/>
</dbReference>
<dbReference type="InterPro" id="IPR003339">
    <property type="entry name" value="ABC/ECF_trnsptr_transmembrane"/>
</dbReference>
<evidence type="ECO:0000256" key="1">
    <source>
        <dbReference type="ARBA" id="ARBA00004651"/>
    </source>
</evidence>
<dbReference type="Pfam" id="PF02361">
    <property type="entry name" value="CbiQ"/>
    <property type="match status" value="1"/>
</dbReference>
<dbReference type="EMBL" id="FNEM01000007">
    <property type="protein sequence ID" value="SDJ37702.1"/>
    <property type="molecule type" value="Genomic_DNA"/>
</dbReference>
<feature type="transmembrane region" description="Helical" evidence="7">
    <location>
        <begin position="107"/>
        <end position="130"/>
    </location>
</feature>
<evidence type="ECO:0000256" key="2">
    <source>
        <dbReference type="ARBA" id="ARBA00008564"/>
    </source>
</evidence>
<dbReference type="PANTHER" id="PTHR34857:SF2">
    <property type="entry name" value="SLL0384 PROTEIN"/>
    <property type="match status" value="1"/>
</dbReference>
<dbReference type="GO" id="GO:0043190">
    <property type="term" value="C:ATP-binding cassette (ABC) transporter complex"/>
    <property type="evidence" value="ECO:0007669"/>
    <property type="project" value="InterPro"/>
</dbReference>
<evidence type="ECO:0000313" key="9">
    <source>
        <dbReference type="Proteomes" id="UP000199527"/>
    </source>
</evidence>
<comment type="similarity">
    <text evidence="2">Belongs to the CbiQ family.</text>
</comment>
<name>A0A1G8T832_9GAMM</name>
<dbReference type="OrthoDB" id="4533at2"/>
<keyword evidence="9" id="KW-1185">Reference proteome</keyword>
<reference evidence="9" key="1">
    <citation type="submission" date="2016-10" db="EMBL/GenBank/DDBJ databases">
        <authorList>
            <person name="Varghese N."/>
            <person name="Submissions S."/>
        </authorList>
    </citation>
    <scope>NUCLEOTIDE SEQUENCE [LARGE SCALE GENOMIC DNA]</scope>
    <source>
        <strain evidence="9">DSM 23317</strain>
    </source>
</reference>
<dbReference type="InterPro" id="IPR012809">
    <property type="entry name" value="ECF_CbiQ"/>
</dbReference>
<organism evidence="8 9">
    <name type="scientific">Ferrimonas sediminum</name>
    <dbReference type="NCBI Taxonomy" id="718193"/>
    <lineage>
        <taxon>Bacteria</taxon>
        <taxon>Pseudomonadati</taxon>
        <taxon>Pseudomonadota</taxon>
        <taxon>Gammaproteobacteria</taxon>
        <taxon>Alteromonadales</taxon>
        <taxon>Ferrimonadaceae</taxon>
        <taxon>Ferrimonas</taxon>
    </lineage>
</organism>